<evidence type="ECO:0000313" key="1">
    <source>
        <dbReference type="EMBL" id="KKN74002.1"/>
    </source>
</evidence>
<accession>A0A0F9TGH0</accession>
<sequence>MRNAEKIIDELIKEFAEDLPTLVIQKLGEIRKALTTEEFDDSSGWEFIANEDFQKLVDLMIDECRKNK</sequence>
<dbReference type="AlphaFoldDB" id="A0A0F9TGH0"/>
<proteinExistence type="predicted"/>
<gene>
    <name evidence="1" type="ORF">LCGC14_0395680</name>
</gene>
<reference evidence="1" key="1">
    <citation type="journal article" date="2015" name="Nature">
        <title>Complex archaea that bridge the gap between prokaryotes and eukaryotes.</title>
        <authorList>
            <person name="Spang A."/>
            <person name="Saw J.H."/>
            <person name="Jorgensen S.L."/>
            <person name="Zaremba-Niedzwiedzka K."/>
            <person name="Martijn J."/>
            <person name="Lind A.E."/>
            <person name="van Eijk R."/>
            <person name="Schleper C."/>
            <person name="Guy L."/>
            <person name="Ettema T.J."/>
        </authorList>
    </citation>
    <scope>NUCLEOTIDE SEQUENCE</scope>
</reference>
<comment type="caution">
    <text evidence="1">The sequence shown here is derived from an EMBL/GenBank/DDBJ whole genome shotgun (WGS) entry which is preliminary data.</text>
</comment>
<protein>
    <submittedName>
        <fullName evidence="1">Uncharacterized protein</fullName>
    </submittedName>
</protein>
<dbReference type="EMBL" id="LAZR01000334">
    <property type="protein sequence ID" value="KKN74002.1"/>
    <property type="molecule type" value="Genomic_DNA"/>
</dbReference>
<organism evidence="1">
    <name type="scientific">marine sediment metagenome</name>
    <dbReference type="NCBI Taxonomy" id="412755"/>
    <lineage>
        <taxon>unclassified sequences</taxon>
        <taxon>metagenomes</taxon>
        <taxon>ecological metagenomes</taxon>
    </lineage>
</organism>
<name>A0A0F9TGH0_9ZZZZ</name>